<evidence type="ECO:0000256" key="1">
    <source>
        <dbReference type="ARBA" id="ARBA00011046"/>
    </source>
</evidence>
<protein>
    <submittedName>
        <fullName evidence="5">Uncharacterized protein</fullName>
    </submittedName>
</protein>
<keyword evidence="4" id="KW-0804">Transcription</keyword>
<accession>A0A9W6MQ25</accession>
<name>A0A9W6MQ25_9PROT</name>
<dbReference type="InterPro" id="IPR036390">
    <property type="entry name" value="WH_DNA-bd_sf"/>
</dbReference>
<keyword evidence="6" id="KW-1185">Reference proteome</keyword>
<evidence type="ECO:0000313" key="5">
    <source>
        <dbReference type="EMBL" id="GLK53833.1"/>
    </source>
</evidence>
<comment type="caution">
    <text evidence="5">The sequence shown here is derived from an EMBL/GenBank/DDBJ whole genome shotgun (WGS) entry which is preliminary data.</text>
</comment>
<dbReference type="InterPro" id="IPR005650">
    <property type="entry name" value="BlaI_family"/>
</dbReference>
<dbReference type="Pfam" id="PF03965">
    <property type="entry name" value="Penicillinase_R"/>
    <property type="match status" value="1"/>
</dbReference>
<dbReference type="AlphaFoldDB" id="A0A9W6MQ25"/>
<comment type="similarity">
    <text evidence="1">Belongs to the BlaI transcriptional regulatory family.</text>
</comment>
<dbReference type="InterPro" id="IPR036388">
    <property type="entry name" value="WH-like_DNA-bd_sf"/>
</dbReference>
<keyword evidence="3" id="KW-0238">DNA-binding</keyword>
<evidence type="ECO:0000256" key="3">
    <source>
        <dbReference type="ARBA" id="ARBA00023125"/>
    </source>
</evidence>
<dbReference type="SUPFAM" id="SSF46785">
    <property type="entry name" value="Winged helix' DNA-binding domain"/>
    <property type="match status" value="1"/>
</dbReference>
<reference evidence="5" key="1">
    <citation type="journal article" date="2014" name="Int. J. Syst. Evol. Microbiol.">
        <title>Complete genome sequence of Corynebacterium casei LMG S-19264T (=DSM 44701T), isolated from a smear-ripened cheese.</title>
        <authorList>
            <consortium name="US DOE Joint Genome Institute (JGI-PGF)"/>
            <person name="Walter F."/>
            <person name="Albersmeier A."/>
            <person name="Kalinowski J."/>
            <person name="Ruckert C."/>
        </authorList>
    </citation>
    <scope>NUCLEOTIDE SEQUENCE</scope>
    <source>
        <strain evidence="5">VKM B-1513</strain>
    </source>
</reference>
<evidence type="ECO:0000313" key="6">
    <source>
        <dbReference type="Proteomes" id="UP001143486"/>
    </source>
</evidence>
<organism evidence="5 6">
    <name type="scientific">Maricaulis virginensis</name>
    <dbReference type="NCBI Taxonomy" id="144022"/>
    <lineage>
        <taxon>Bacteria</taxon>
        <taxon>Pseudomonadati</taxon>
        <taxon>Pseudomonadota</taxon>
        <taxon>Alphaproteobacteria</taxon>
        <taxon>Maricaulales</taxon>
        <taxon>Maricaulaceae</taxon>
        <taxon>Maricaulis</taxon>
    </lineage>
</organism>
<evidence type="ECO:0000256" key="4">
    <source>
        <dbReference type="ARBA" id="ARBA00023163"/>
    </source>
</evidence>
<dbReference type="EMBL" id="BSFE01000014">
    <property type="protein sequence ID" value="GLK53833.1"/>
    <property type="molecule type" value="Genomic_DNA"/>
</dbReference>
<reference evidence="5" key="2">
    <citation type="submission" date="2023-01" db="EMBL/GenBank/DDBJ databases">
        <authorList>
            <person name="Sun Q."/>
            <person name="Evtushenko L."/>
        </authorList>
    </citation>
    <scope>NUCLEOTIDE SEQUENCE</scope>
    <source>
        <strain evidence="5">VKM B-1513</strain>
    </source>
</reference>
<dbReference type="Proteomes" id="UP001143486">
    <property type="component" value="Unassembled WGS sequence"/>
</dbReference>
<dbReference type="Gene3D" id="1.10.10.10">
    <property type="entry name" value="Winged helix-like DNA-binding domain superfamily/Winged helix DNA-binding domain"/>
    <property type="match status" value="1"/>
</dbReference>
<dbReference type="RefSeq" id="WP_271188172.1">
    <property type="nucleotide sequence ID" value="NZ_BSFE01000014.1"/>
</dbReference>
<dbReference type="GO" id="GO:0003677">
    <property type="term" value="F:DNA binding"/>
    <property type="evidence" value="ECO:0007669"/>
    <property type="project" value="UniProtKB-KW"/>
</dbReference>
<evidence type="ECO:0000256" key="2">
    <source>
        <dbReference type="ARBA" id="ARBA00023015"/>
    </source>
</evidence>
<sequence length="131" mass="14342">MSASPPSQAELAVLKHLWNAGPQSAREVQDAISADTGWSYSTTRTLLTRMTEKGLIRRKDVHGLSVFTAKVEKVSMMSRMIREFAANVLDMDGPLPGTAFASSRLFSEEEAAALTRLLEQADEAERGEDEA</sequence>
<dbReference type="PIRSF" id="PIRSF019455">
    <property type="entry name" value="CopR_AtkY"/>
    <property type="match status" value="1"/>
</dbReference>
<gene>
    <name evidence="5" type="ORF">GCM10017621_33410</name>
</gene>
<proteinExistence type="inferred from homology"/>
<dbReference type="GO" id="GO:0045892">
    <property type="term" value="P:negative regulation of DNA-templated transcription"/>
    <property type="evidence" value="ECO:0007669"/>
    <property type="project" value="InterPro"/>
</dbReference>
<keyword evidence="2" id="KW-0805">Transcription regulation</keyword>